<dbReference type="CDD" id="cd06261">
    <property type="entry name" value="TM_PBP2"/>
    <property type="match status" value="1"/>
</dbReference>
<evidence type="ECO:0000313" key="13">
    <source>
        <dbReference type="EMBL" id="MQT78116.1"/>
    </source>
</evidence>
<dbReference type="Proteomes" id="UP000470186">
    <property type="component" value="Unassembled WGS sequence"/>
</dbReference>
<accession>A0A6A7ZJP4</accession>
<dbReference type="Gene3D" id="1.10.3720.10">
    <property type="entry name" value="MetI-like"/>
    <property type="match status" value="1"/>
</dbReference>
<dbReference type="Pfam" id="PF00528">
    <property type="entry name" value="BPD_transp_1"/>
    <property type="match status" value="1"/>
</dbReference>
<dbReference type="AlphaFoldDB" id="A0A6A7ZJP4"/>
<evidence type="ECO:0000313" key="17">
    <source>
        <dbReference type="Proteomes" id="UP000466863"/>
    </source>
</evidence>
<evidence type="ECO:0000256" key="8">
    <source>
        <dbReference type="ARBA" id="ARBA00022989"/>
    </source>
</evidence>
<dbReference type="RefSeq" id="WP_048388662.1">
    <property type="nucleotide sequence ID" value="NZ_CP181271.1"/>
</dbReference>
<keyword evidence="3 11" id="KW-0813">Transport</keyword>
<evidence type="ECO:0000313" key="18">
    <source>
        <dbReference type="Proteomes" id="UP000470186"/>
    </source>
</evidence>
<dbReference type="PANTHER" id="PTHR30614:SF10">
    <property type="entry name" value="ARGININE ABC TRANSPORTER PERMEASE PROTEIN ARTM"/>
    <property type="match status" value="1"/>
</dbReference>
<proteinExistence type="inferred from homology"/>
<dbReference type="InterPro" id="IPR000515">
    <property type="entry name" value="MetI-like"/>
</dbReference>
<comment type="caution">
    <text evidence="14">The sequence shown here is derived from an EMBL/GenBank/DDBJ whole genome shotgun (WGS) entry which is preliminary data.</text>
</comment>
<feature type="transmembrane region" description="Helical" evidence="11">
    <location>
        <begin position="20"/>
        <end position="41"/>
    </location>
</feature>
<evidence type="ECO:0000256" key="5">
    <source>
        <dbReference type="ARBA" id="ARBA00022519"/>
    </source>
</evidence>
<dbReference type="Proteomes" id="UP000466863">
    <property type="component" value="Unassembled WGS sequence"/>
</dbReference>
<name>A0A6A7ZJP4_9PSED</name>
<dbReference type="GO" id="GO:0022857">
    <property type="term" value="F:transmembrane transporter activity"/>
    <property type="evidence" value="ECO:0007669"/>
    <property type="project" value="InterPro"/>
</dbReference>
<dbReference type="GO" id="GO:0006865">
    <property type="term" value="P:amino acid transport"/>
    <property type="evidence" value="ECO:0007669"/>
    <property type="project" value="UniProtKB-KW"/>
</dbReference>
<reference evidence="16 17" key="1">
    <citation type="submission" date="2019-10" db="EMBL/GenBank/DDBJ databases">
        <title>Evaluation of single-gene subtyping targets for Pseudomonas.</title>
        <authorList>
            <person name="Reichler S.J."/>
            <person name="Orsi R.H."/>
            <person name="Wiedmann M."/>
            <person name="Martin N.H."/>
            <person name="Murphy S.I."/>
        </authorList>
    </citation>
    <scope>NUCLEOTIDE SEQUENCE [LARGE SCALE GENOMIC DNA]</scope>
    <source>
        <strain evidence="15 17">FSL R10-1876</strain>
        <strain evidence="14 18">FSL R10-2107</strain>
        <strain evidence="13 16">FSL R10-2932</strain>
    </source>
</reference>
<keyword evidence="7" id="KW-0029">Amino-acid transport</keyword>
<keyword evidence="5" id="KW-0997">Cell inner membrane</keyword>
<evidence type="ECO:0000256" key="10">
    <source>
        <dbReference type="ARBA" id="ARBA00040319"/>
    </source>
</evidence>
<dbReference type="EMBL" id="WIWF01000251">
    <property type="protein sequence ID" value="MQT78116.1"/>
    <property type="molecule type" value="Genomic_DNA"/>
</dbReference>
<evidence type="ECO:0000256" key="2">
    <source>
        <dbReference type="ARBA" id="ARBA00010072"/>
    </source>
</evidence>
<feature type="domain" description="ABC transmembrane type-1" evidence="12">
    <location>
        <begin position="17"/>
        <end position="214"/>
    </location>
</feature>
<evidence type="ECO:0000313" key="14">
    <source>
        <dbReference type="EMBL" id="MQU34934.1"/>
    </source>
</evidence>
<keyword evidence="4" id="KW-1003">Cell membrane</keyword>
<dbReference type="InterPro" id="IPR010065">
    <property type="entry name" value="AA_ABC_transptr_permease_3TM"/>
</dbReference>
<evidence type="ECO:0000313" key="15">
    <source>
        <dbReference type="EMBL" id="MQU45778.1"/>
    </source>
</evidence>
<evidence type="ECO:0000313" key="16">
    <source>
        <dbReference type="Proteomes" id="UP000447574"/>
    </source>
</evidence>
<dbReference type="PANTHER" id="PTHR30614">
    <property type="entry name" value="MEMBRANE COMPONENT OF AMINO ACID ABC TRANSPORTER"/>
    <property type="match status" value="1"/>
</dbReference>
<dbReference type="EMBL" id="WIVX01000237">
    <property type="protein sequence ID" value="MQU34934.1"/>
    <property type="molecule type" value="Genomic_DNA"/>
</dbReference>
<evidence type="ECO:0000256" key="1">
    <source>
        <dbReference type="ARBA" id="ARBA00004429"/>
    </source>
</evidence>
<comment type="subcellular location">
    <subcellularLocation>
        <location evidence="1">Cell inner membrane</location>
        <topology evidence="1">Multi-pass membrane protein</topology>
    </subcellularLocation>
    <subcellularLocation>
        <location evidence="11">Cell membrane</location>
        <topology evidence="11">Multi-pass membrane protein</topology>
    </subcellularLocation>
</comment>
<gene>
    <name evidence="15" type="ORF">GHO28_25220</name>
    <name evidence="14" type="ORF">GHO30_26815</name>
    <name evidence="13" type="ORF">GHO37_28225</name>
</gene>
<sequence>MNWELLQTYGPRMLAGLGLTLQIVFLSVALGAVLALPLAAARMSKIKWISRTAYGYTYLFRGTPLLAQTFLIYYGAGQLRPELQSIGLWWFFRDAFWCTVLTFTLNTAAYQAEIWRGAVLSVAKGQWEAIHALGMSRASGLKDVIAPQALIVGLRPLSNELILMLKSSAIASTITVPELMGVTGLAFSRSFDFEVYLWAAVLYLTMVETIRRICAWLNSRLTKHLVR</sequence>
<feature type="transmembrane region" description="Helical" evidence="11">
    <location>
        <begin position="53"/>
        <end position="76"/>
    </location>
</feature>
<evidence type="ECO:0000256" key="3">
    <source>
        <dbReference type="ARBA" id="ARBA00022448"/>
    </source>
</evidence>
<dbReference type="Proteomes" id="UP000447574">
    <property type="component" value="Unassembled WGS sequence"/>
</dbReference>
<organism evidence="14 18">
    <name type="scientific">Pseudomonas helleri</name>
    <dbReference type="NCBI Taxonomy" id="1608996"/>
    <lineage>
        <taxon>Bacteria</taxon>
        <taxon>Pseudomonadati</taxon>
        <taxon>Pseudomonadota</taxon>
        <taxon>Gammaproteobacteria</taxon>
        <taxon>Pseudomonadales</taxon>
        <taxon>Pseudomonadaceae</taxon>
        <taxon>Pseudomonas</taxon>
    </lineage>
</organism>
<evidence type="ECO:0000259" key="12">
    <source>
        <dbReference type="PROSITE" id="PS50928"/>
    </source>
</evidence>
<evidence type="ECO:0000256" key="6">
    <source>
        <dbReference type="ARBA" id="ARBA00022692"/>
    </source>
</evidence>
<keyword evidence="9 11" id="KW-0472">Membrane</keyword>
<evidence type="ECO:0000256" key="4">
    <source>
        <dbReference type="ARBA" id="ARBA00022475"/>
    </source>
</evidence>
<evidence type="ECO:0000256" key="11">
    <source>
        <dbReference type="RuleBase" id="RU363032"/>
    </source>
</evidence>
<protein>
    <recommendedName>
        <fullName evidence="10">Arginine ABC transporter permease protein ArtM</fullName>
    </recommendedName>
</protein>
<evidence type="ECO:0000256" key="7">
    <source>
        <dbReference type="ARBA" id="ARBA00022970"/>
    </source>
</evidence>
<dbReference type="NCBIfam" id="TIGR01726">
    <property type="entry name" value="HEQRo_perm_3TM"/>
    <property type="match status" value="1"/>
</dbReference>
<dbReference type="EMBL" id="WIVV01000198">
    <property type="protein sequence ID" value="MQU45778.1"/>
    <property type="molecule type" value="Genomic_DNA"/>
</dbReference>
<evidence type="ECO:0000256" key="9">
    <source>
        <dbReference type="ARBA" id="ARBA00023136"/>
    </source>
</evidence>
<dbReference type="SUPFAM" id="SSF161098">
    <property type="entry name" value="MetI-like"/>
    <property type="match status" value="1"/>
</dbReference>
<dbReference type="PROSITE" id="PS50928">
    <property type="entry name" value="ABC_TM1"/>
    <property type="match status" value="1"/>
</dbReference>
<dbReference type="InterPro" id="IPR043429">
    <property type="entry name" value="ArtM/GltK/GlnP/TcyL/YhdX-like"/>
</dbReference>
<comment type="similarity">
    <text evidence="2">Belongs to the binding-protein-dependent transport system permease family. HisMQ subfamily.</text>
</comment>
<keyword evidence="6 11" id="KW-0812">Transmembrane</keyword>
<keyword evidence="8 11" id="KW-1133">Transmembrane helix</keyword>
<dbReference type="GO" id="GO:0043190">
    <property type="term" value="C:ATP-binding cassette (ABC) transporter complex"/>
    <property type="evidence" value="ECO:0007669"/>
    <property type="project" value="InterPro"/>
</dbReference>
<keyword evidence="18" id="KW-1185">Reference proteome</keyword>
<dbReference type="InterPro" id="IPR035906">
    <property type="entry name" value="MetI-like_sf"/>
</dbReference>